<keyword evidence="1" id="KW-0472">Membrane</keyword>
<accession>A0A1H4AMS7</accession>
<evidence type="ECO:0000313" key="2">
    <source>
        <dbReference type="EMBL" id="SEA37022.1"/>
    </source>
</evidence>
<sequence length="82" mass="8820">MTKETRTDIQIYSAIAMLIAGVALATAGFIVAPTGIISDSVLLFFAQCLIYAGSIFGVSIYIHTKFAELKSRFDTIEEGGIQ</sequence>
<name>A0A1H4AMS7_XYLRU</name>
<evidence type="ECO:0000256" key="1">
    <source>
        <dbReference type="SAM" id="Phobius"/>
    </source>
</evidence>
<dbReference type="EMBL" id="FNRF01000002">
    <property type="protein sequence ID" value="SEA37022.1"/>
    <property type="molecule type" value="Genomic_DNA"/>
</dbReference>
<dbReference type="Proteomes" id="UP000182257">
    <property type="component" value="Unassembled WGS sequence"/>
</dbReference>
<keyword evidence="1" id="KW-1133">Transmembrane helix</keyword>
<keyword evidence="1" id="KW-0812">Transmembrane</keyword>
<gene>
    <name evidence="2" type="ORF">SAMN05216462_1285</name>
</gene>
<protein>
    <submittedName>
        <fullName evidence="2">Uncharacterized protein</fullName>
    </submittedName>
</protein>
<organism evidence="2 3">
    <name type="scientific">Xylanibacter ruminicola</name>
    <name type="common">Prevotella ruminicola</name>
    <dbReference type="NCBI Taxonomy" id="839"/>
    <lineage>
        <taxon>Bacteria</taxon>
        <taxon>Pseudomonadati</taxon>
        <taxon>Bacteroidota</taxon>
        <taxon>Bacteroidia</taxon>
        <taxon>Bacteroidales</taxon>
        <taxon>Prevotellaceae</taxon>
        <taxon>Xylanibacter</taxon>
    </lineage>
</organism>
<dbReference type="AlphaFoldDB" id="A0A1H4AMS7"/>
<feature type="transmembrane region" description="Helical" evidence="1">
    <location>
        <begin position="42"/>
        <end position="62"/>
    </location>
</feature>
<reference evidence="2 3" key="1">
    <citation type="submission" date="2016-10" db="EMBL/GenBank/DDBJ databases">
        <authorList>
            <person name="de Groot N.N."/>
        </authorList>
    </citation>
    <scope>NUCLEOTIDE SEQUENCE [LARGE SCALE GENOMIC DNA]</scope>
    <source>
        <strain evidence="2 3">D31d</strain>
    </source>
</reference>
<evidence type="ECO:0000313" key="3">
    <source>
        <dbReference type="Proteomes" id="UP000182257"/>
    </source>
</evidence>
<feature type="transmembrane region" description="Helical" evidence="1">
    <location>
        <begin position="12"/>
        <end position="36"/>
    </location>
</feature>
<proteinExistence type="predicted"/>